<evidence type="ECO:0000256" key="1">
    <source>
        <dbReference type="SAM" id="SignalP"/>
    </source>
</evidence>
<reference evidence="3" key="1">
    <citation type="journal article" date="2014" name="Proc. Natl. Acad. Sci. U.S.A.">
        <title>Extensive sampling of basidiomycete genomes demonstrates inadequacy of the white-rot/brown-rot paradigm for wood decay fungi.</title>
        <authorList>
            <person name="Riley R."/>
            <person name="Salamov A.A."/>
            <person name="Brown D.W."/>
            <person name="Nagy L.G."/>
            <person name="Floudas D."/>
            <person name="Held B.W."/>
            <person name="Levasseur A."/>
            <person name="Lombard V."/>
            <person name="Morin E."/>
            <person name="Otillar R."/>
            <person name="Lindquist E.A."/>
            <person name="Sun H."/>
            <person name="LaButti K.M."/>
            <person name="Schmutz J."/>
            <person name="Jabbour D."/>
            <person name="Luo H."/>
            <person name="Baker S.E."/>
            <person name="Pisabarro A.G."/>
            <person name="Walton J.D."/>
            <person name="Blanchette R.A."/>
            <person name="Henrissat B."/>
            <person name="Martin F."/>
            <person name="Cullen D."/>
            <person name="Hibbett D.S."/>
            <person name="Grigoriev I.V."/>
        </authorList>
    </citation>
    <scope>NUCLEOTIDE SEQUENCE [LARGE SCALE GENOMIC DNA]</scope>
    <source>
        <strain evidence="3">CBS 339.88</strain>
    </source>
</reference>
<dbReference type="EMBL" id="KL142377">
    <property type="protein sequence ID" value="KDR77021.1"/>
    <property type="molecule type" value="Genomic_DNA"/>
</dbReference>
<dbReference type="STRING" id="685588.A0A067T1N3"/>
<feature type="chain" id="PRO_5001646443" evidence="1">
    <location>
        <begin position="24"/>
        <end position="167"/>
    </location>
</feature>
<dbReference type="Proteomes" id="UP000027222">
    <property type="component" value="Unassembled WGS sequence"/>
</dbReference>
<keyword evidence="3" id="KW-1185">Reference proteome</keyword>
<dbReference type="AlphaFoldDB" id="A0A067T1N3"/>
<dbReference type="HOGENOM" id="CLU_1594654_0_0_1"/>
<protein>
    <submittedName>
        <fullName evidence="2">Uncharacterized protein</fullName>
    </submittedName>
</protein>
<dbReference type="OrthoDB" id="3067583at2759"/>
<keyword evidence="1" id="KW-0732">Signal</keyword>
<proteinExistence type="predicted"/>
<gene>
    <name evidence="2" type="ORF">GALMADRAFT_425613</name>
</gene>
<name>A0A067T1N3_GALM3</name>
<sequence>MARIPRTLLLSVLTACLWQTAVAAPISQPIEARTLEERALADILQNIECSASASAVVSGLGSALGVLNKINTTDATLTKDLASVKGFLTKANTVGQAIVGACNKAQTSAAAAAKTSAAAAAQKAATAAAQKAASGAAQKAASGGACRLFRQQVIRLPIRRCSLCRSH</sequence>
<organism evidence="2 3">
    <name type="scientific">Galerina marginata (strain CBS 339.88)</name>
    <dbReference type="NCBI Taxonomy" id="685588"/>
    <lineage>
        <taxon>Eukaryota</taxon>
        <taxon>Fungi</taxon>
        <taxon>Dikarya</taxon>
        <taxon>Basidiomycota</taxon>
        <taxon>Agaricomycotina</taxon>
        <taxon>Agaricomycetes</taxon>
        <taxon>Agaricomycetidae</taxon>
        <taxon>Agaricales</taxon>
        <taxon>Agaricineae</taxon>
        <taxon>Strophariaceae</taxon>
        <taxon>Galerina</taxon>
    </lineage>
</organism>
<evidence type="ECO:0000313" key="2">
    <source>
        <dbReference type="EMBL" id="KDR77021.1"/>
    </source>
</evidence>
<feature type="signal peptide" evidence="1">
    <location>
        <begin position="1"/>
        <end position="23"/>
    </location>
</feature>
<evidence type="ECO:0000313" key="3">
    <source>
        <dbReference type="Proteomes" id="UP000027222"/>
    </source>
</evidence>
<accession>A0A067T1N3</accession>